<dbReference type="EC" id="2.5.1.157" evidence="6"/>
<evidence type="ECO:0000256" key="5">
    <source>
        <dbReference type="ARBA" id="ARBA00022691"/>
    </source>
</evidence>
<protein>
    <recommendedName>
        <fullName evidence="6">18S rRNA aminocarboxypropyltransferase</fullName>
        <ecNumber evidence="6">2.5.1.157</ecNumber>
    </recommendedName>
</protein>
<feature type="compositionally biased region" description="Basic and acidic residues" evidence="7">
    <location>
        <begin position="302"/>
        <end position="318"/>
    </location>
</feature>
<feature type="compositionally biased region" description="Basic and acidic residues" evidence="7">
    <location>
        <begin position="267"/>
        <end position="284"/>
    </location>
</feature>
<comment type="function">
    <text evidence="6">Aminocarboxypropyltransferase that catalyzes the aminocarboxypropyl transfer on pseudouridine at position 1191 (Psi1191) in 18S rRNA. It constitutes the last step in biosynthesis of the hypermodified N1-methyl-N3-(3-amino-3-carboxypropyl) pseudouridine (m1acp3-Psi) conserved in eukaryotic 18S rRNA.</text>
</comment>
<dbReference type="Pfam" id="PF04034">
    <property type="entry name" value="Ribo_biogen_C"/>
    <property type="match status" value="1"/>
</dbReference>
<gene>
    <name evidence="6" type="primary">TSR3</name>
    <name evidence="10" type="ORF">EX30DRAFT_338022</name>
</gene>
<keyword evidence="3 6" id="KW-0698">rRNA processing</keyword>
<dbReference type="GO" id="GO:0030490">
    <property type="term" value="P:maturation of SSU-rRNA"/>
    <property type="evidence" value="ECO:0007669"/>
    <property type="project" value="TreeGrafter"/>
</dbReference>
<name>A0A4S2N8H0_9PEZI</name>
<comment type="catalytic activity">
    <reaction evidence="6">
        <text>N(1)-methylpseudouridine(1191) in yeast 18S rRNA + S-adenosyl-L-methionine = N(1)-methyl-N(3)-[(3S)-3-amino-3-carboxypropyl]pseudouridine(1191) in yeast 18S rRNA + S-methyl-5'-thioadenosine + H(+)</text>
        <dbReference type="Rhea" id="RHEA:63300"/>
        <dbReference type="Rhea" id="RHEA-COMP:13852"/>
        <dbReference type="Rhea" id="RHEA-COMP:16309"/>
        <dbReference type="ChEBI" id="CHEBI:15378"/>
        <dbReference type="ChEBI" id="CHEBI:17509"/>
        <dbReference type="ChEBI" id="CHEBI:59789"/>
        <dbReference type="ChEBI" id="CHEBI:74890"/>
        <dbReference type="ChEBI" id="CHEBI:146234"/>
    </reaction>
</comment>
<dbReference type="Proteomes" id="UP000298138">
    <property type="component" value="Unassembled WGS sequence"/>
</dbReference>
<feature type="region of interest" description="Disordered" evidence="7">
    <location>
        <begin position="261"/>
        <end position="340"/>
    </location>
</feature>
<organism evidence="10 11">
    <name type="scientific">Ascodesmis nigricans</name>
    <dbReference type="NCBI Taxonomy" id="341454"/>
    <lineage>
        <taxon>Eukaryota</taxon>
        <taxon>Fungi</taxon>
        <taxon>Dikarya</taxon>
        <taxon>Ascomycota</taxon>
        <taxon>Pezizomycotina</taxon>
        <taxon>Pezizomycetes</taxon>
        <taxon>Pezizales</taxon>
        <taxon>Ascodesmidaceae</taxon>
        <taxon>Ascodesmis</taxon>
    </lineage>
</organism>
<dbReference type="EMBL" id="ML220112">
    <property type="protein sequence ID" value="TGZ85689.1"/>
    <property type="molecule type" value="Genomic_DNA"/>
</dbReference>
<comment type="catalytic activity">
    <reaction evidence="6">
        <text>an N(1)-methylpseudouridine in rRNA + S-adenosyl-L-methionine = N(1)-methyl-N(3)-[(3S)-3-amino-3-carboxypropyl]pseudouridine in rRNA + S-methyl-5'-thioadenosine + H(+)</text>
        <dbReference type="Rhea" id="RHEA:63296"/>
        <dbReference type="Rhea" id="RHEA-COMP:11634"/>
        <dbReference type="Rhea" id="RHEA-COMP:16310"/>
        <dbReference type="ChEBI" id="CHEBI:15378"/>
        <dbReference type="ChEBI" id="CHEBI:17509"/>
        <dbReference type="ChEBI" id="CHEBI:59789"/>
        <dbReference type="ChEBI" id="CHEBI:74890"/>
        <dbReference type="ChEBI" id="CHEBI:146234"/>
        <dbReference type="EC" id="2.5.1.157"/>
    </reaction>
</comment>
<dbReference type="HAMAP" id="MF_01116">
    <property type="entry name" value="TSR3"/>
    <property type="match status" value="1"/>
</dbReference>
<evidence type="ECO:0000256" key="7">
    <source>
        <dbReference type="SAM" id="MobiDB-lite"/>
    </source>
</evidence>
<proteinExistence type="inferred from homology"/>
<accession>A0A4S2N8H0</accession>
<keyword evidence="11" id="KW-1185">Reference proteome</keyword>
<dbReference type="STRING" id="341454.A0A4S2N8H0"/>
<dbReference type="PANTHER" id="PTHR20426">
    <property type="entry name" value="RIBOSOME BIOGENESIS PROTEIN TSR3 HOMOLOG"/>
    <property type="match status" value="1"/>
</dbReference>
<dbReference type="InterPro" id="IPR007177">
    <property type="entry name" value="Tsr3_C"/>
</dbReference>
<evidence type="ECO:0000256" key="1">
    <source>
        <dbReference type="ARBA" id="ARBA00022490"/>
    </source>
</evidence>
<feature type="binding site" evidence="6">
    <location>
        <position position="52"/>
    </location>
    <ligand>
        <name>S-adenosyl-L-methionine</name>
        <dbReference type="ChEBI" id="CHEBI:59789"/>
    </ligand>
</feature>
<evidence type="ECO:0000256" key="3">
    <source>
        <dbReference type="ARBA" id="ARBA00022552"/>
    </source>
</evidence>
<evidence type="ECO:0000256" key="6">
    <source>
        <dbReference type="HAMAP-Rule" id="MF_03146"/>
    </source>
</evidence>
<sequence>MVRKNTNNHSKGKERYKATGRTRDADEEGGHGRPPFKAAAWDLGHCDPKRCSGKRLMKLGLMRSLPIGRKFGGIVITPNGKQPVSPADTEIMMAHGAAVVECSWARLEEVPFGKIGGKHERLLPYLVAANSVNYGRPWRLNCVEALAATFAICGQLEWAEMILKPFTYGEAFLEINGELLERYAGCKDAEGIQKVENEWLEQLEQEYKDSRDGGKRKTGNLNKSDDEGSDEDELPNRDLPPTDDEDEDEYQEYLRQKVLKSKAFAEPVKEEEPAERKQQPQRDSDESDGDENDEDDVYEAAVVRDESDEPAVRRDERTSNSLSAVFSRASISAPGRGPGS</sequence>
<keyword evidence="2 6" id="KW-0690">Ribosome biogenesis</keyword>
<dbReference type="AlphaFoldDB" id="A0A4S2N8H0"/>
<comment type="similarity">
    <text evidence="6">Belongs to the TDD superfamily. TSR3 family.</text>
</comment>
<evidence type="ECO:0000256" key="2">
    <source>
        <dbReference type="ARBA" id="ARBA00022517"/>
    </source>
</evidence>
<evidence type="ECO:0000313" key="11">
    <source>
        <dbReference type="Proteomes" id="UP000298138"/>
    </source>
</evidence>
<dbReference type="PANTHER" id="PTHR20426:SF0">
    <property type="entry name" value="18S RRNA AMINOCARBOXYPROPYLTRANSFERASE"/>
    <property type="match status" value="1"/>
</dbReference>
<dbReference type="GO" id="GO:0005737">
    <property type="term" value="C:cytoplasm"/>
    <property type="evidence" value="ECO:0007669"/>
    <property type="project" value="UniProtKB-SubCell"/>
</dbReference>
<evidence type="ECO:0000259" key="8">
    <source>
        <dbReference type="Pfam" id="PF04034"/>
    </source>
</evidence>
<reference evidence="10 11" key="1">
    <citation type="submission" date="2019-04" db="EMBL/GenBank/DDBJ databases">
        <title>Comparative genomics and transcriptomics to analyze fruiting body development in filamentous ascomycetes.</title>
        <authorList>
            <consortium name="DOE Joint Genome Institute"/>
            <person name="Lutkenhaus R."/>
            <person name="Traeger S."/>
            <person name="Breuer J."/>
            <person name="Kuo A."/>
            <person name="Lipzen A."/>
            <person name="Pangilinan J."/>
            <person name="Dilworth D."/>
            <person name="Sandor L."/>
            <person name="Poggeler S."/>
            <person name="Barry K."/>
            <person name="Grigoriev I.V."/>
            <person name="Nowrousian M."/>
        </authorList>
    </citation>
    <scope>NUCLEOTIDE SEQUENCE [LARGE SCALE GENOMIC DNA]</scope>
    <source>
        <strain evidence="10 11">CBS 389.68</strain>
    </source>
</reference>
<feature type="binding site" evidence="6">
    <location>
        <position position="100"/>
    </location>
    <ligand>
        <name>S-adenosyl-L-methionine</name>
        <dbReference type="ChEBI" id="CHEBI:59789"/>
    </ligand>
</feature>
<dbReference type="OrthoDB" id="10262062at2759"/>
<feature type="region of interest" description="Disordered" evidence="7">
    <location>
        <begin position="207"/>
        <end position="249"/>
    </location>
</feature>
<evidence type="ECO:0000313" key="10">
    <source>
        <dbReference type="EMBL" id="TGZ85689.1"/>
    </source>
</evidence>
<dbReference type="GO" id="GO:0000455">
    <property type="term" value="P:enzyme-directed rRNA pseudouridine synthesis"/>
    <property type="evidence" value="ECO:0007669"/>
    <property type="project" value="UniProtKB-UniRule"/>
</dbReference>
<feature type="binding site" evidence="6">
    <location>
        <position position="138"/>
    </location>
    <ligand>
        <name>S-adenosyl-L-methionine</name>
        <dbReference type="ChEBI" id="CHEBI:59789"/>
    </ligand>
</feature>
<dbReference type="GO" id="GO:1904047">
    <property type="term" value="F:S-adenosyl-L-methionine binding"/>
    <property type="evidence" value="ECO:0007669"/>
    <property type="project" value="UniProtKB-UniRule"/>
</dbReference>
<feature type="compositionally biased region" description="Basic and acidic residues" evidence="7">
    <location>
        <begin position="11"/>
        <end position="31"/>
    </location>
</feature>
<dbReference type="InterPro" id="IPR022968">
    <property type="entry name" value="Tsr3-like"/>
</dbReference>
<keyword evidence="5 6" id="KW-0949">S-adenosyl-L-methionine</keyword>
<feature type="domain" description="16S/18S rRNA aminocarboxypropyltransferase Tsr3 C-terminal" evidence="8">
    <location>
        <begin position="74"/>
        <end position="200"/>
    </location>
</feature>
<evidence type="ECO:0000256" key="4">
    <source>
        <dbReference type="ARBA" id="ARBA00022679"/>
    </source>
</evidence>
<dbReference type="FunCoup" id="A0A4S2N8H0">
    <property type="interactions" value="785"/>
</dbReference>
<feature type="domain" description="RNase L inhibitor RLI-like possible metal-binding" evidence="9">
    <location>
        <begin position="38"/>
        <end position="70"/>
    </location>
</feature>
<feature type="region of interest" description="Disordered" evidence="7">
    <location>
        <begin position="1"/>
        <end position="34"/>
    </location>
</feature>
<dbReference type="InterPro" id="IPR007209">
    <property type="entry name" value="RNaseL-inhib-like_metal-bd_dom"/>
</dbReference>
<keyword evidence="4 6" id="KW-0808">Transferase</keyword>
<evidence type="ECO:0000259" key="9">
    <source>
        <dbReference type="Pfam" id="PF04068"/>
    </source>
</evidence>
<feature type="compositionally biased region" description="Acidic residues" evidence="7">
    <location>
        <begin position="285"/>
        <end position="298"/>
    </location>
</feature>
<comment type="subcellular location">
    <subcellularLocation>
        <location evidence="6">Cytoplasm</location>
    </subcellularLocation>
    <subcellularLocation>
        <location evidence="6">Nucleus</location>
    </subcellularLocation>
</comment>
<keyword evidence="1 6" id="KW-0963">Cytoplasm</keyword>
<dbReference type="Pfam" id="PF04068">
    <property type="entry name" value="Fer4_RLI"/>
    <property type="match status" value="1"/>
</dbReference>
<keyword evidence="6" id="KW-0539">Nucleus</keyword>
<dbReference type="GO" id="GO:0005634">
    <property type="term" value="C:nucleus"/>
    <property type="evidence" value="ECO:0007669"/>
    <property type="project" value="UniProtKB-SubCell"/>
</dbReference>
<dbReference type="GO" id="GO:0106388">
    <property type="term" value="F:rRNA small subunit aminocarboxypropyltransferase activity"/>
    <property type="evidence" value="ECO:0007669"/>
    <property type="project" value="UniProtKB-EC"/>
</dbReference>
<dbReference type="InParanoid" id="A0A4S2N8H0"/>
<feature type="binding site" evidence="6">
    <location>
        <position position="123"/>
    </location>
    <ligand>
        <name>S-adenosyl-L-methionine</name>
        <dbReference type="ChEBI" id="CHEBI:59789"/>
    </ligand>
</feature>